<dbReference type="SMART" id="SM00248">
    <property type="entry name" value="ANK"/>
    <property type="match status" value="4"/>
</dbReference>
<dbReference type="OrthoDB" id="341259at2759"/>
<dbReference type="SUPFAM" id="SSF48403">
    <property type="entry name" value="Ankyrin repeat"/>
    <property type="match status" value="1"/>
</dbReference>
<dbReference type="PANTHER" id="PTHR24173">
    <property type="entry name" value="ANKYRIN REPEAT CONTAINING"/>
    <property type="match status" value="1"/>
</dbReference>
<dbReference type="STRING" id="1447875.A0A2B7XZ38"/>
<feature type="compositionally biased region" description="Basic residues" evidence="4">
    <location>
        <begin position="687"/>
        <end position="698"/>
    </location>
</feature>
<gene>
    <name evidence="5" type="ORF">AJ79_03313</name>
</gene>
<keyword evidence="6" id="KW-1185">Reference proteome</keyword>
<feature type="repeat" description="ANK" evidence="3">
    <location>
        <begin position="614"/>
        <end position="646"/>
    </location>
</feature>
<feature type="compositionally biased region" description="Polar residues" evidence="4">
    <location>
        <begin position="701"/>
        <end position="710"/>
    </location>
</feature>
<accession>A0A2B7XZ38</accession>
<feature type="compositionally biased region" description="Low complexity" evidence="4">
    <location>
        <begin position="487"/>
        <end position="501"/>
    </location>
</feature>
<dbReference type="Gene3D" id="1.25.40.20">
    <property type="entry name" value="Ankyrin repeat-containing domain"/>
    <property type="match status" value="1"/>
</dbReference>
<dbReference type="EMBL" id="PDNB01000039">
    <property type="protein sequence ID" value="PGH14043.1"/>
    <property type="molecule type" value="Genomic_DNA"/>
</dbReference>
<dbReference type="Proteomes" id="UP000223968">
    <property type="component" value="Unassembled WGS sequence"/>
</dbReference>
<feature type="compositionally biased region" description="Polar residues" evidence="4">
    <location>
        <begin position="724"/>
        <end position="738"/>
    </location>
</feature>
<sequence length="749" mass="82914">MASPVEYAAFGIAVAQITTTIITKTFCFATEAKDAGELNDDLLSKVAHLHETLLVVDTALRSRYPSNAIQKPISTEEHHLLEAIKGVLEHCQKTVDEFDELVKSLGDNSQRSGKGRWWRNAILKLKLDAKSPVITRLEGRLDAEMSSLKLMMTCHQTLVVDNALDGSLAAIFREMSSFKMELNRIVEHLETPEANSISIRNLNDSDDLEGNVEVFQLMSGCLEVASVVTDKISNSGSVKEHYNGSSAATDEVPYVPGRSLPTSGASISRPVSPPNGLSPVTHSGKRRHCFPVEVQTSLIDAHKEQAKKDLKQRSYNLAEYNSRQATLYAMERESVYNIPFEDRFDLDMILTEAYIGQRKFAHAEQTLNSLKHLVRQNPLKIVQLHFSISELHRLEFYRNTNDSKLLDRWQKTAIEVYNMAHEQSSIEPACINILQLSGQRLHEIFERKGDKVAATTFLQLHPPTPDPSPTSFHLTPTITAGQQPAQSSSSIERSRSLSAVSTNPSSDISSGAVAGHDSLFDAIEENNDRAVRALLLANHACTNELDNSGRTPLMYAALKGHVKIVNMLLNRSPVREKDKNGKTVLHHALFAFNDESMIDSIMGFDVDINATDNEGSTPLHTCVTFNKLSAARLLIAHGADLQIRDMANRTPAMLAKKKDDFEALFQRASTLVGTPDFQSANISTRVARLRGRSGGRKPSRTESVSESNAPSRVFSEGSKGRRASSVQTQETSASTLFTKTLRWKRSSRP</sequence>
<proteinExistence type="predicted"/>
<organism evidence="5 6">
    <name type="scientific">Helicocarpus griseus UAMH5409</name>
    <dbReference type="NCBI Taxonomy" id="1447875"/>
    <lineage>
        <taxon>Eukaryota</taxon>
        <taxon>Fungi</taxon>
        <taxon>Dikarya</taxon>
        <taxon>Ascomycota</taxon>
        <taxon>Pezizomycotina</taxon>
        <taxon>Eurotiomycetes</taxon>
        <taxon>Eurotiomycetidae</taxon>
        <taxon>Onygenales</taxon>
        <taxon>Ajellomycetaceae</taxon>
        <taxon>Helicocarpus</taxon>
    </lineage>
</organism>
<evidence type="ECO:0000256" key="3">
    <source>
        <dbReference type="PROSITE-ProRule" id="PRU00023"/>
    </source>
</evidence>
<keyword evidence="2 3" id="KW-0040">ANK repeat</keyword>
<dbReference type="PANTHER" id="PTHR24173:SF74">
    <property type="entry name" value="ANKYRIN REPEAT DOMAIN-CONTAINING PROTEIN 16"/>
    <property type="match status" value="1"/>
</dbReference>
<evidence type="ECO:0000313" key="5">
    <source>
        <dbReference type="EMBL" id="PGH14043.1"/>
    </source>
</evidence>
<keyword evidence="1" id="KW-0677">Repeat</keyword>
<protein>
    <submittedName>
        <fullName evidence="5">Uncharacterized protein</fullName>
    </submittedName>
</protein>
<evidence type="ECO:0000256" key="1">
    <source>
        <dbReference type="ARBA" id="ARBA00022737"/>
    </source>
</evidence>
<dbReference type="AlphaFoldDB" id="A0A2B7XZ38"/>
<feature type="region of interest" description="Disordered" evidence="4">
    <location>
        <begin position="477"/>
        <end position="511"/>
    </location>
</feature>
<dbReference type="InterPro" id="IPR036770">
    <property type="entry name" value="Ankyrin_rpt-contain_sf"/>
</dbReference>
<feature type="region of interest" description="Disordered" evidence="4">
    <location>
        <begin position="263"/>
        <end position="284"/>
    </location>
</feature>
<evidence type="ECO:0000256" key="4">
    <source>
        <dbReference type="SAM" id="MobiDB-lite"/>
    </source>
</evidence>
<evidence type="ECO:0000313" key="6">
    <source>
        <dbReference type="Proteomes" id="UP000223968"/>
    </source>
</evidence>
<comment type="caution">
    <text evidence="5">The sequence shown here is derived from an EMBL/GenBank/DDBJ whole genome shotgun (WGS) entry which is preliminary data.</text>
</comment>
<name>A0A2B7XZ38_9EURO</name>
<feature type="repeat" description="ANK" evidence="3">
    <location>
        <begin position="548"/>
        <end position="572"/>
    </location>
</feature>
<dbReference type="InterPro" id="IPR002110">
    <property type="entry name" value="Ankyrin_rpt"/>
</dbReference>
<feature type="repeat" description="ANK" evidence="3">
    <location>
        <begin position="580"/>
        <end position="613"/>
    </location>
</feature>
<dbReference type="PRINTS" id="PR01415">
    <property type="entry name" value="ANKYRIN"/>
</dbReference>
<evidence type="ECO:0000256" key="2">
    <source>
        <dbReference type="ARBA" id="ARBA00023043"/>
    </source>
</evidence>
<feature type="region of interest" description="Disordered" evidence="4">
    <location>
        <begin position="687"/>
        <end position="749"/>
    </location>
</feature>
<dbReference type="PROSITE" id="PS50088">
    <property type="entry name" value="ANK_REPEAT"/>
    <property type="match status" value="3"/>
</dbReference>
<dbReference type="Pfam" id="PF12796">
    <property type="entry name" value="Ank_2"/>
    <property type="match status" value="2"/>
</dbReference>
<reference evidence="5 6" key="1">
    <citation type="submission" date="2017-10" db="EMBL/GenBank/DDBJ databases">
        <title>Comparative genomics in systemic dimorphic fungi from Ajellomycetaceae.</title>
        <authorList>
            <person name="Munoz J.F."/>
            <person name="Mcewen J.G."/>
            <person name="Clay O.K."/>
            <person name="Cuomo C.A."/>
        </authorList>
    </citation>
    <scope>NUCLEOTIDE SEQUENCE [LARGE SCALE GENOMIC DNA]</scope>
    <source>
        <strain evidence="5 6">UAMH5409</strain>
    </source>
</reference>
<feature type="compositionally biased region" description="Polar residues" evidence="4">
    <location>
        <begin position="477"/>
        <end position="486"/>
    </location>
</feature>
<dbReference type="PROSITE" id="PS50297">
    <property type="entry name" value="ANK_REP_REGION"/>
    <property type="match status" value="2"/>
</dbReference>